<dbReference type="Proteomes" id="UP000766486">
    <property type="component" value="Unassembled WGS sequence"/>
</dbReference>
<comment type="caution">
    <text evidence="4">The sequence shown here is derived from an EMBL/GenBank/DDBJ whole genome shotgun (WGS) entry which is preliminary data.</text>
</comment>
<comment type="subcellular location">
    <subcellularLocation>
        <location evidence="1">Mitochondrion</location>
    </subcellularLocation>
</comment>
<dbReference type="Pfam" id="PF13500">
    <property type="entry name" value="AAA_26"/>
    <property type="match status" value="1"/>
</dbReference>
<dbReference type="EMBL" id="CABFNS010000720">
    <property type="protein sequence ID" value="VUC24536.1"/>
    <property type="molecule type" value="Genomic_DNA"/>
</dbReference>
<evidence type="ECO:0008006" key="6">
    <source>
        <dbReference type="Google" id="ProtNLM"/>
    </source>
</evidence>
<dbReference type="Pfam" id="PF00202">
    <property type="entry name" value="Aminotran_3"/>
    <property type="match status" value="1"/>
</dbReference>
<dbReference type="InterPro" id="IPR015421">
    <property type="entry name" value="PyrdxlP-dep_Trfase_major"/>
</dbReference>
<evidence type="ECO:0000256" key="2">
    <source>
        <dbReference type="ARBA" id="ARBA00022576"/>
    </source>
</evidence>
<keyword evidence="2" id="KW-0032">Aminotransferase</keyword>
<dbReference type="PROSITE" id="PS00600">
    <property type="entry name" value="AA_TRANSFER_CLASS_3"/>
    <property type="match status" value="1"/>
</dbReference>
<dbReference type="SUPFAM" id="SSF52540">
    <property type="entry name" value="P-loop containing nucleoside triphosphate hydrolases"/>
    <property type="match status" value="1"/>
</dbReference>
<dbReference type="PANTHER" id="PTHR42684:SF3">
    <property type="entry name" value="ADENOSYLMETHIONINE-8-AMINO-7-OXONONANOATE AMINOTRANSFERASE"/>
    <property type="match status" value="1"/>
</dbReference>
<accession>A0ABY6U319</accession>
<dbReference type="InterPro" id="IPR027417">
    <property type="entry name" value="P-loop_NTPase"/>
</dbReference>
<dbReference type="InterPro" id="IPR005814">
    <property type="entry name" value="Aminotrans_3"/>
</dbReference>
<dbReference type="InterPro" id="IPR015424">
    <property type="entry name" value="PyrdxlP-dep_Trfase"/>
</dbReference>
<evidence type="ECO:0000256" key="3">
    <source>
        <dbReference type="ARBA" id="ARBA00022679"/>
    </source>
</evidence>
<protein>
    <recommendedName>
        <fullName evidence="6">Dethiobiotin synthase</fullName>
    </recommendedName>
</protein>
<dbReference type="InterPro" id="IPR049704">
    <property type="entry name" value="Aminotrans_3_PPA_site"/>
</dbReference>
<dbReference type="InterPro" id="IPR004472">
    <property type="entry name" value="DTB_synth_BioD"/>
</dbReference>
<name>A0ABY6U319_BIOOC</name>
<dbReference type="SUPFAM" id="SSF53383">
    <property type="entry name" value="PLP-dependent transferases"/>
    <property type="match status" value="1"/>
</dbReference>
<dbReference type="HAMAP" id="MF_00336">
    <property type="entry name" value="BioD"/>
    <property type="match status" value="1"/>
</dbReference>
<sequence length="812" mass="89710">MAPIESLLWRRLRIHQIYGANTDVGKTIFSTFLCNAASNHRGAERVAYLKPVSTGAEDEADTKSLEGIINQSSFSHIKRFAPSASTDVLYQYDIPCSPHTAALASGRIYPIEYLRTQPIPSDHALLRKIQNVAAEQAKLGHGWLFLETAGGVHSPGPSGTSQAELYAPLRSPVILVGDSRLGGISQTISSYESLKIRGYDVASVLLFQNDQYNNDGYLEEYLYKQGKIPVTTVPEPPARNSNHDEDNQALAAYYRNVDSSDKISKVVENLDQRAEDRVSQLQSMSERAHKTIWYPFTQQKLLSPNSISTIDSAHGDYFQVYKPQNDTESSDRPLLQPAFDGSASWWTQGLGHGSSQLTMAAAYAAGRYGHVMFAEAIHEPALTLAEKILQGTQNPRLTRTFYTDNGSTGCEVAIKMALRASRDRYGWDVNDKIEILGLKGSYHGDTIGAMDASEPCTFNEKVDWYQGKGYWFDYPTVNCTNGKWVVHVPEPLREHLGNGEDFESLSHVFDISSRSQSAVLDKYETYVQLVLEKLGKQGRKFGGLMMEPVILGAGGMIFVDPLFQRALVNAVRKSAHLIGNAQVQPTNDNDWSGLPVIHDEVFTGLYRLGRFTSSSFLGVHPDIAVNAKLLTGGLLPLCVTLASESIFNTFESDDKSDALLHGHSYTAHAIGCQVALESLDELQAMDTQGDWNWARNSNWKETAASHDSATTPEVWSVWSREFVTEVSQKTDQVSGIWALGSVLAISMRDADGAGYKSKAAAKLQATLKQAEPWSMHTRVLGNVFYIMASQKTSQEAVEEMQERLLHGLEQTS</sequence>
<reference evidence="4 5" key="1">
    <citation type="submission" date="2019-06" db="EMBL/GenBank/DDBJ databases">
        <authorList>
            <person name="Broberg M."/>
        </authorList>
    </citation>
    <scope>NUCLEOTIDE SEQUENCE [LARGE SCALE GENOMIC DNA]</scope>
</reference>
<dbReference type="CDD" id="cd03109">
    <property type="entry name" value="DTBS"/>
    <property type="match status" value="1"/>
</dbReference>
<evidence type="ECO:0000256" key="1">
    <source>
        <dbReference type="ARBA" id="ARBA00004173"/>
    </source>
</evidence>
<dbReference type="Gene3D" id="3.40.50.300">
    <property type="entry name" value="P-loop containing nucleotide triphosphate hydrolases"/>
    <property type="match status" value="1"/>
</dbReference>
<dbReference type="Gene3D" id="3.40.640.10">
    <property type="entry name" value="Type I PLP-dependent aspartate aminotransferase-like (Major domain)"/>
    <property type="match status" value="1"/>
</dbReference>
<evidence type="ECO:0000313" key="5">
    <source>
        <dbReference type="Proteomes" id="UP000766486"/>
    </source>
</evidence>
<gene>
    <name evidence="4" type="ORF">CLO192961_LOCUS143193</name>
</gene>
<proteinExistence type="inferred from homology"/>
<organism evidence="4 5">
    <name type="scientific">Bionectria ochroleuca</name>
    <name type="common">Gliocladium roseum</name>
    <dbReference type="NCBI Taxonomy" id="29856"/>
    <lineage>
        <taxon>Eukaryota</taxon>
        <taxon>Fungi</taxon>
        <taxon>Dikarya</taxon>
        <taxon>Ascomycota</taxon>
        <taxon>Pezizomycotina</taxon>
        <taxon>Sordariomycetes</taxon>
        <taxon>Hypocreomycetidae</taxon>
        <taxon>Hypocreales</taxon>
        <taxon>Bionectriaceae</taxon>
        <taxon>Clonostachys</taxon>
    </lineage>
</organism>
<keyword evidence="3" id="KW-0808">Transferase</keyword>
<dbReference type="PANTHER" id="PTHR42684">
    <property type="entry name" value="ADENOSYLMETHIONINE-8-AMINO-7-OXONONANOATE AMINOTRANSFERASE"/>
    <property type="match status" value="1"/>
</dbReference>
<evidence type="ECO:0000313" key="4">
    <source>
        <dbReference type="EMBL" id="VUC24536.1"/>
    </source>
</evidence>
<keyword evidence="5" id="KW-1185">Reference proteome</keyword>